<dbReference type="SUPFAM" id="SSF46626">
    <property type="entry name" value="Cytochrome c"/>
    <property type="match status" value="1"/>
</dbReference>
<dbReference type="PROSITE" id="PS51007">
    <property type="entry name" value="CYTC"/>
    <property type="match status" value="1"/>
</dbReference>
<dbReference type="PANTHER" id="PTHR40394:SF2">
    <property type="entry name" value="QUINOL:CYTOCHROME C OXIDOREDUCTASE MEMBRANE PROTEIN"/>
    <property type="match status" value="1"/>
</dbReference>
<gene>
    <name evidence="7" type="ORF">BHAOGJBA_3576</name>
</gene>
<reference evidence="7" key="1">
    <citation type="journal article" date="2016" name="Front. Microbiol.">
        <title>Genome Sequence of the Piezophilic, Mesophilic Sulfate-Reducing Bacterium Desulfovibrio indicus J2T.</title>
        <authorList>
            <person name="Cao J."/>
            <person name="Maignien L."/>
            <person name="Shao Z."/>
            <person name="Alain K."/>
            <person name="Jebbar M."/>
        </authorList>
    </citation>
    <scope>NUCLEOTIDE SEQUENCE</scope>
    <source>
        <strain evidence="7">DSM 16372</strain>
    </source>
</reference>
<keyword evidence="5" id="KW-0732">Signal</keyword>
<feature type="domain" description="Cytochrome c" evidence="6">
    <location>
        <begin position="72"/>
        <end position="157"/>
    </location>
</feature>
<proteinExistence type="predicted"/>
<dbReference type="Proteomes" id="UP001055247">
    <property type="component" value="Unassembled WGS sequence"/>
</dbReference>
<feature type="chain" id="PRO_5043808789" description="Cytochrome c domain-containing protein" evidence="5">
    <location>
        <begin position="26"/>
        <end position="179"/>
    </location>
</feature>
<evidence type="ECO:0000313" key="8">
    <source>
        <dbReference type="Proteomes" id="UP001055247"/>
    </source>
</evidence>
<dbReference type="GO" id="GO:0046872">
    <property type="term" value="F:metal ion binding"/>
    <property type="evidence" value="ECO:0007669"/>
    <property type="project" value="UniProtKB-KW"/>
</dbReference>
<name>A0AAV4ZPA8_9HYPH</name>
<dbReference type="AlphaFoldDB" id="A0AAV4ZPA8"/>
<keyword evidence="3 4" id="KW-0408">Iron</keyword>
<organism evidence="7 8">
    <name type="scientific">Methylobacterium hispanicum</name>
    <dbReference type="NCBI Taxonomy" id="270350"/>
    <lineage>
        <taxon>Bacteria</taxon>
        <taxon>Pseudomonadati</taxon>
        <taxon>Pseudomonadota</taxon>
        <taxon>Alphaproteobacteria</taxon>
        <taxon>Hyphomicrobiales</taxon>
        <taxon>Methylobacteriaceae</taxon>
        <taxon>Methylobacterium</taxon>
    </lineage>
</organism>
<dbReference type="PANTHER" id="PTHR40394">
    <property type="entry name" value="LIPOPROTEIN-RELATED"/>
    <property type="match status" value="1"/>
</dbReference>
<evidence type="ECO:0000313" key="7">
    <source>
        <dbReference type="EMBL" id="GJD90042.1"/>
    </source>
</evidence>
<reference evidence="7" key="2">
    <citation type="submission" date="2021-08" db="EMBL/GenBank/DDBJ databases">
        <authorList>
            <person name="Tani A."/>
            <person name="Ola A."/>
            <person name="Ogura Y."/>
            <person name="Katsura K."/>
            <person name="Hayashi T."/>
        </authorList>
    </citation>
    <scope>NUCLEOTIDE SEQUENCE</scope>
    <source>
        <strain evidence="7">DSM 16372</strain>
    </source>
</reference>
<evidence type="ECO:0000256" key="4">
    <source>
        <dbReference type="PROSITE-ProRule" id="PRU00433"/>
    </source>
</evidence>
<keyword evidence="8" id="KW-1185">Reference proteome</keyword>
<evidence type="ECO:0000256" key="3">
    <source>
        <dbReference type="ARBA" id="ARBA00023004"/>
    </source>
</evidence>
<evidence type="ECO:0000256" key="1">
    <source>
        <dbReference type="ARBA" id="ARBA00022617"/>
    </source>
</evidence>
<dbReference type="InterPro" id="IPR009056">
    <property type="entry name" value="Cyt_c-like_dom"/>
</dbReference>
<dbReference type="Pfam" id="PF13442">
    <property type="entry name" value="Cytochrome_CBB3"/>
    <property type="match status" value="1"/>
</dbReference>
<accession>A0AAV4ZPA8</accession>
<protein>
    <recommendedName>
        <fullName evidence="6">Cytochrome c domain-containing protein</fullName>
    </recommendedName>
</protein>
<evidence type="ECO:0000259" key="6">
    <source>
        <dbReference type="PROSITE" id="PS51007"/>
    </source>
</evidence>
<keyword evidence="1 4" id="KW-0349">Heme</keyword>
<dbReference type="GO" id="GO:0009055">
    <property type="term" value="F:electron transfer activity"/>
    <property type="evidence" value="ECO:0007669"/>
    <property type="project" value="InterPro"/>
</dbReference>
<feature type="signal peptide" evidence="5">
    <location>
        <begin position="1"/>
        <end position="25"/>
    </location>
</feature>
<dbReference type="EMBL" id="BPQO01000015">
    <property type="protein sequence ID" value="GJD90042.1"/>
    <property type="molecule type" value="Genomic_DNA"/>
</dbReference>
<dbReference type="Gene3D" id="1.10.760.10">
    <property type="entry name" value="Cytochrome c-like domain"/>
    <property type="match status" value="1"/>
</dbReference>
<dbReference type="RefSeq" id="WP_066919334.1">
    <property type="nucleotide sequence ID" value="NZ_BPQO01000015.1"/>
</dbReference>
<dbReference type="GO" id="GO:0020037">
    <property type="term" value="F:heme binding"/>
    <property type="evidence" value="ECO:0007669"/>
    <property type="project" value="InterPro"/>
</dbReference>
<keyword evidence="2 4" id="KW-0479">Metal-binding</keyword>
<comment type="caution">
    <text evidence="7">The sequence shown here is derived from an EMBL/GenBank/DDBJ whole genome shotgun (WGS) entry which is preliminary data.</text>
</comment>
<evidence type="ECO:0000256" key="2">
    <source>
        <dbReference type="ARBA" id="ARBA00022723"/>
    </source>
</evidence>
<dbReference type="InterPro" id="IPR036909">
    <property type="entry name" value="Cyt_c-like_dom_sf"/>
</dbReference>
<evidence type="ECO:0000256" key="5">
    <source>
        <dbReference type="SAM" id="SignalP"/>
    </source>
</evidence>
<sequence>MSRFLRPLVLVGLLAPLAACEQANMADQPKARTWDRNPYFAKHMTMRDPVPGTVPRQDPAAAAPQPATITAALLARGRERYAIFCTPCHGASGDGRGIVVQRGFPHAGNLAADRLRQASAAELYRTVGEGHRAMFGMAQMIPSADRWAIVAYLRALQLSQGAELAGLPPEDRARLEAAR</sequence>